<proteinExistence type="predicted"/>
<name>A0A8H7BFK2_9FUNG</name>
<protein>
    <submittedName>
        <fullName evidence="1">Uncharacterized protein</fullName>
    </submittedName>
</protein>
<dbReference type="Proteomes" id="UP000605846">
    <property type="component" value="Unassembled WGS sequence"/>
</dbReference>
<evidence type="ECO:0000313" key="2">
    <source>
        <dbReference type="Proteomes" id="UP000605846"/>
    </source>
</evidence>
<organism evidence="1 2">
    <name type="scientific">Apophysomyces ossiformis</name>
    <dbReference type="NCBI Taxonomy" id="679940"/>
    <lineage>
        <taxon>Eukaryota</taxon>
        <taxon>Fungi</taxon>
        <taxon>Fungi incertae sedis</taxon>
        <taxon>Mucoromycota</taxon>
        <taxon>Mucoromycotina</taxon>
        <taxon>Mucoromycetes</taxon>
        <taxon>Mucorales</taxon>
        <taxon>Mucorineae</taxon>
        <taxon>Mucoraceae</taxon>
        <taxon>Apophysomyces</taxon>
    </lineage>
</organism>
<reference evidence="1" key="1">
    <citation type="submission" date="2020-01" db="EMBL/GenBank/DDBJ databases">
        <title>Genome Sequencing of Three Apophysomyces-Like Fungal Strains Confirms a Novel Fungal Genus in the Mucoromycota with divergent Burkholderia-like Endosymbiotic Bacteria.</title>
        <authorList>
            <person name="Stajich J.E."/>
            <person name="Macias A.M."/>
            <person name="Carter-House D."/>
            <person name="Lovett B."/>
            <person name="Kasson L.R."/>
            <person name="Berry K."/>
            <person name="Grigoriev I."/>
            <person name="Chang Y."/>
            <person name="Spatafora J."/>
            <person name="Kasson M.T."/>
        </authorList>
    </citation>
    <scope>NUCLEOTIDE SEQUENCE</scope>
    <source>
        <strain evidence="1">NRRL A-21654</strain>
    </source>
</reference>
<evidence type="ECO:0000313" key="1">
    <source>
        <dbReference type="EMBL" id="KAF7721387.1"/>
    </source>
</evidence>
<comment type="caution">
    <text evidence="1">The sequence shown here is derived from an EMBL/GenBank/DDBJ whole genome shotgun (WGS) entry which is preliminary data.</text>
</comment>
<accession>A0A8H7BFK2</accession>
<gene>
    <name evidence="1" type="ORF">EC973_004808</name>
</gene>
<dbReference type="AlphaFoldDB" id="A0A8H7BFK2"/>
<feature type="non-terminal residue" evidence="1">
    <location>
        <position position="109"/>
    </location>
</feature>
<dbReference type="EMBL" id="JABAYA010000271">
    <property type="protein sequence ID" value="KAF7721387.1"/>
    <property type="molecule type" value="Genomic_DNA"/>
</dbReference>
<sequence>MKRMSDMTVLTSPLSNLSLNQSQYKNVSAIEVEPKTQEQPIVIGFSMSVHADPVYTTITTFKTLKEKVVALEKAYLVATIEQPGLDKCCGMLKELKEAQDFLEDSYVAW</sequence>
<keyword evidence="2" id="KW-1185">Reference proteome</keyword>